<keyword evidence="6" id="KW-1185">Reference proteome</keyword>
<evidence type="ECO:0000313" key="6">
    <source>
        <dbReference type="Proteomes" id="UP001261624"/>
    </source>
</evidence>
<dbReference type="RefSeq" id="WP_311687244.1">
    <property type="nucleotide sequence ID" value="NZ_JAVRHM010000030.1"/>
</dbReference>
<evidence type="ECO:0000256" key="1">
    <source>
        <dbReference type="ARBA" id="ARBA00023015"/>
    </source>
</evidence>
<keyword evidence="2" id="KW-0238">DNA-binding</keyword>
<accession>A0ABU3E6K7</accession>
<dbReference type="InterPro" id="IPR018062">
    <property type="entry name" value="HTH_AraC-typ_CS"/>
</dbReference>
<protein>
    <submittedName>
        <fullName evidence="5">AraC family transcriptional regulator</fullName>
    </submittedName>
</protein>
<dbReference type="Pfam" id="PF12833">
    <property type="entry name" value="HTH_18"/>
    <property type="match status" value="1"/>
</dbReference>
<proteinExistence type="predicted"/>
<dbReference type="InterPro" id="IPR018060">
    <property type="entry name" value="HTH_AraC"/>
</dbReference>
<dbReference type="SUPFAM" id="SSF46689">
    <property type="entry name" value="Homeodomain-like"/>
    <property type="match status" value="1"/>
</dbReference>
<dbReference type="EMBL" id="JAVRHM010000030">
    <property type="protein sequence ID" value="MDT0691626.1"/>
    <property type="molecule type" value="Genomic_DNA"/>
</dbReference>
<evidence type="ECO:0000313" key="5">
    <source>
        <dbReference type="EMBL" id="MDT0691626.1"/>
    </source>
</evidence>
<dbReference type="PROSITE" id="PS00041">
    <property type="entry name" value="HTH_ARAC_FAMILY_1"/>
    <property type="match status" value="1"/>
</dbReference>
<comment type="caution">
    <text evidence="5">The sequence shown here is derived from an EMBL/GenBank/DDBJ whole genome shotgun (WGS) entry which is preliminary data.</text>
</comment>
<gene>
    <name evidence="5" type="ORF">RM549_17675</name>
</gene>
<feature type="domain" description="HTH araC/xylS-type" evidence="4">
    <location>
        <begin position="108"/>
        <end position="178"/>
    </location>
</feature>
<reference evidence="5 6" key="1">
    <citation type="submission" date="2023-09" db="EMBL/GenBank/DDBJ databases">
        <authorList>
            <person name="Rey-Velasco X."/>
        </authorList>
    </citation>
    <scope>NUCLEOTIDE SEQUENCE [LARGE SCALE GENOMIC DNA]</scope>
    <source>
        <strain evidence="5 6">F188</strain>
    </source>
</reference>
<dbReference type="PANTHER" id="PTHR43280">
    <property type="entry name" value="ARAC-FAMILY TRANSCRIPTIONAL REGULATOR"/>
    <property type="match status" value="1"/>
</dbReference>
<dbReference type="Proteomes" id="UP001261624">
    <property type="component" value="Unassembled WGS sequence"/>
</dbReference>
<dbReference type="InterPro" id="IPR009057">
    <property type="entry name" value="Homeodomain-like_sf"/>
</dbReference>
<keyword evidence="3" id="KW-0804">Transcription</keyword>
<organism evidence="5 6">
    <name type="scientific">Autumnicola patrickiae</name>
    <dbReference type="NCBI Taxonomy" id="3075591"/>
    <lineage>
        <taxon>Bacteria</taxon>
        <taxon>Pseudomonadati</taxon>
        <taxon>Bacteroidota</taxon>
        <taxon>Flavobacteriia</taxon>
        <taxon>Flavobacteriales</taxon>
        <taxon>Flavobacteriaceae</taxon>
        <taxon>Autumnicola</taxon>
    </lineage>
</organism>
<sequence length="189" mass="21955">MEEKVLYIKNVVCQRCKSSVREILEGLKIPYQEVSLGQAVLERPLNLKELSAIQKEFLRVGFEVLFDKNERLVNKTKSIIIARIYKEQNYGSGKLSKVLRDTLLCDYSHLTRIFTAIEGKTIQDFQNQVKIERTKELLEYNELNISEIARETGYSSATYLSTQFKKITGLSPTDYRLQKHKRDVDLDTI</sequence>
<dbReference type="Gene3D" id="1.10.10.60">
    <property type="entry name" value="Homeodomain-like"/>
    <property type="match status" value="1"/>
</dbReference>
<dbReference type="SMART" id="SM00342">
    <property type="entry name" value="HTH_ARAC"/>
    <property type="match status" value="1"/>
</dbReference>
<name>A0ABU3E6K7_9FLAO</name>
<dbReference type="PROSITE" id="PS01124">
    <property type="entry name" value="HTH_ARAC_FAMILY_2"/>
    <property type="match status" value="1"/>
</dbReference>
<evidence type="ECO:0000259" key="4">
    <source>
        <dbReference type="PROSITE" id="PS01124"/>
    </source>
</evidence>
<dbReference type="PANTHER" id="PTHR43280:SF28">
    <property type="entry name" value="HTH-TYPE TRANSCRIPTIONAL ACTIVATOR RHAS"/>
    <property type="match status" value="1"/>
</dbReference>
<evidence type="ECO:0000256" key="2">
    <source>
        <dbReference type="ARBA" id="ARBA00023125"/>
    </source>
</evidence>
<dbReference type="InterPro" id="IPR020449">
    <property type="entry name" value="Tscrpt_reg_AraC-type_HTH"/>
</dbReference>
<keyword evidence="1" id="KW-0805">Transcription regulation</keyword>
<dbReference type="PRINTS" id="PR00032">
    <property type="entry name" value="HTHARAC"/>
</dbReference>
<evidence type="ECO:0000256" key="3">
    <source>
        <dbReference type="ARBA" id="ARBA00023163"/>
    </source>
</evidence>